<feature type="transmembrane region" description="Helical" evidence="2">
    <location>
        <begin position="21"/>
        <end position="40"/>
    </location>
</feature>
<proteinExistence type="predicted"/>
<feature type="region of interest" description="Disordered" evidence="1">
    <location>
        <begin position="47"/>
        <end position="86"/>
    </location>
</feature>
<evidence type="ECO:0000313" key="3">
    <source>
        <dbReference type="EMBL" id="XDQ12803.1"/>
    </source>
</evidence>
<accession>A0AB39N799</accession>
<dbReference type="AlphaFoldDB" id="A0AB39N799"/>
<name>A0AB39N799_9ACTN</name>
<keyword evidence="2" id="KW-0812">Transmembrane</keyword>
<dbReference type="EMBL" id="CP163432">
    <property type="protein sequence ID" value="XDQ12803.1"/>
    <property type="molecule type" value="Genomic_DNA"/>
</dbReference>
<dbReference type="RefSeq" id="WP_369272913.1">
    <property type="nucleotide sequence ID" value="NZ_CP163432.1"/>
</dbReference>
<evidence type="ECO:0008006" key="4">
    <source>
        <dbReference type="Google" id="ProtNLM"/>
    </source>
</evidence>
<reference evidence="3" key="1">
    <citation type="submission" date="2024-07" db="EMBL/GenBank/DDBJ databases">
        <authorList>
            <person name="Yu S.T."/>
        </authorList>
    </citation>
    <scope>NUCLEOTIDE SEQUENCE</scope>
    <source>
        <strain evidence="3">R11</strain>
    </source>
</reference>
<sequence>MTDKPSEGPRPATAPNKLWKTLGAAVAVAVVAVGVWPSLLPGDPLAMGGPGTAPTSPLPAESTAPSAAPAGTPGTPTRSRPFAGSPAGKWAAGAAAIEVPKAKAVGGVSAARIETALRLTKEFLVASNLDREVLYGAEPKKALALIDPLQNDYLAQLRSELRRPTADADPKWTFTRFDPKEVELVGGDVRLRGRMTVAPGDGAGKALIRADYTFVYAAVRVGGGDEVARTIVRRVVTVDVSDPVKYQGTEGRIWVFDLDGEIANDDCERSDGLIHPMFLADLYDGPTPSGAARDPYDRSLGLEEGEPETECGTVTRT</sequence>
<feature type="compositionally biased region" description="Low complexity" evidence="1">
    <location>
        <begin position="52"/>
        <end position="86"/>
    </location>
</feature>
<evidence type="ECO:0000256" key="2">
    <source>
        <dbReference type="SAM" id="Phobius"/>
    </source>
</evidence>
<keyword evidence="2" id="KW-1133">Transmembrane helix</keyword>
<evidence type="ECO:0000256" key="1">
    <source>
        <dbReference type="SAM" id="MobiDB-lite"/>
    </source>
</evidence>
<feature type="region of interest" description="Disordered" evidence="1">
    <location>
        <begin position="290"/>
        <end position="317"/>
    </location>
</feature>
<protein>
    <recommendedName>
        <fullName evidence="4">Tat pathway signal sequence domain protein</fullName>
    </recommendedName>
</protein>
<keyword evidence="2" id="KW-0472">Membrane</keyword>
<organism evidence="3">
    <name type="scientific">Streptomyces sp. R11</name>
    <dbReference type="NCBI Taxonomy" id="3238625"/>
    <lineage>
        <taxon>Bacteria</taxon>
        <taxon>Bacillati</taxon>
        <taxon>Actinomycetota</taxon>
        <taxon>Actinomycetes</taxon>
        <taxon>Kitasatosporales</taxon>
        <taxon>Streptomycetaceae</taxon>
        <taxon>Streptomyces</taxon>
    </lineage>
</organism>
<gene>
    <name evidence="3" type="ORF">AB5J55_25815</name>
</gene>